<evidence type="ECO:0000256" key="7">
    <source>
        <dbReference type="ARBA" id="ARBA00019373"/>
    </source>
</evidence>
<comment type="catalytic activity">
    <reaction evidence="1">
        <text>a 1,2-diacyl-sn-glycero-3-phosphate + CTP + H(+) = a CDP-1,2-diacyl-sn-glycerol + diphosphate</text>
        <dbReference type="Rhea" id="RHEA:16229"/>
        <dbReference type="ChEBI" id="CHEBI:15378"/>
        <dbReference type="ChEBI" id="CHEBI:33019"/>
        <dbReference type="ChEBI" id="CHEBI:37563"/>
        <dbReference type="ChEBI" id="CHEBI:58332"/>
        <dbReference type="ChEBI" id="CHEBI:58608"/>
        <dbReference type="EC" id="2.7.7.41"/>
    </reaction>
</comment>
<feature type="transmembrane region" description="Helical" evidence="24">
    <location>
        <begin position="116"/>
        <end position="138"/>
    </location>
</feature>
<name>U2LLA1_TRESO</name>
<keyword evidence="10 25" id="KW-0808">Transferase</keyword>
<dbReference type="GO" id="GO:0016024">
    <property type="term" value="P:CDP-diacylglycerol biosynthetic process"/>
    <property type="evidence" value="ECO:0007669"/>
    <property type="project" value="TreeGrafter"/>
</dbReference>
<protein>
    <recommendedName>
        <fullName evidence="7">Phosphatidate cytidylyltransferase</fullName>
        <ecNumber evidence="6">2.7.7.41</ecNumber>
    </recommendedName>
    <alternativeName>
        <fullName evidence="20">CDP-DAG synthase</fullName>
    </alternativeName>
    <alternativeName>
        <fullName evidence="22">CDP-DG synthase</fullName>
    </alternativeName>
    <alternativeName>
        <fullName evidence="18">CDP-diacylglycerol synthase</fullName>
    </alternativeName>
    <alternativeName>
        <fullName evidence="21">CDP-diglyceride pyrophosphorylase</fullName>
    </alternativeName>
    <alternativeName>
        <fullName evidence="23">CDP-diglyceride synthase</fullName>
    </alternativeName>
    <alternativeName>
        <fullName evidence="19">CTP:phosphatidate cytidylyltransferase</fullName>
    </alternativeName>
</protein>
<evidence type="ECO:0000256" key="10">
    <source>
        <dbReference type="ARBA" id="ARBA00022679"/>
    </source>
</evidence>
<evidence type="ECO:0000313" key="25">
    <source>
        <dbReference type="EMBL" id="ERF61079.1"/>
    </source>
</evidence>
<evidence type="ECO:0000256" key="8">
    <source>
        <dbReference type="ARBA" id="ARBA00022475"/>
    </source>
</evidence>
<dbReference type="Pfam" id="PF01148">
    <property type="entry name" value="CTP_transf_1"/>
    <property type="match status" value="1"/>
</dbReference>
<feature type="transmembrane region" description="Helical" evidence="24">
    <location>
        <begin position="7"/>
        <end position="26"/>
    </location>
</feature>
<evidence type="ECO:0000256" key="18">
    <source>
        <dbReference type="ARBA" id="ARBA00029893"/>
    </source>
</evidence>
<evidence type="ECO:0000256" key="19">
    <source>
        <dbReference type="ARBA" id="ARBA00031825"/>
    </source>
</evidence>
<comment type="subcellular location">
    <subcellularLocation>
        <location evidence="2">Cell membrane</location>
        <topology evidence="2">Multi-pass membrane protein</topology>
    </subcellularLocation>
</comment>
<dbReference type="PANTHER" id="PTHR46382">
    <property type="entry name" value="PHOSPHATIDATE CYTIDYLYLTRANSFERASE"/>
    <property type="match status" value="1"/>
</dbReference>
<comment type="caution">
    <text evidence="25">The sequence shown here is derived from an EMBL/GenBank/DDBJ whole genome shotgun (WGS) entry which is preliminary data.</text>
</comment>
<feature type="transmembrane region" description="Helical" evidence="24">
    <location>
        <begin position="183"/>
        <end position="204"/>
    </location>
</feature>
<evidence type="ECO:0000256" key="3">
    <source>
        <dbReference type="ARBA" id="ARBA00005119"/>
    </source>
</evidence>
<comment type="pathway">
    <text evidence="4">Lipid metabolism.</text>
</comment>
<dbReference type="RefSeq" id="WP_021329921.1">
    <property type="nucleotide sequence ID" value="NZ_AUZJ01000017.1"/>
</dbReference>
<dbReference type="EMBL" id="AUZJ01000017">
    <property type="protein sequence ID" value="ERF61079.1"/>
    <property type="molecule type" value="Genomic_DNA"/>
</dbReference>
<keyword evidence="12 25" id="KW-0548">Nucleotidyltransferase</keyword>
<dbReference type="eggNOG" id="COG4589">
    <property type="taxonomic scope" value="Bacteria"/>
</dbReference>
<evidence type="ECO:0000256" key="15">
    <source>
        <dbReference type="ARBA" id="ARBA00023136"/>
    </source>
</evidence>
<feature type="transmembrane region" description="Helical" evidence="24">
    <location>
        <begin position="87"/>
        <end position="104"/>
    </location>
</feature>
<keyword evidence="8" id="KW-1003">Cell membrane</keyword>
<comment type="pathway">
    <text evidence="3">Phospholipid metabolism; CDP-diacylglycerol biosynthesis; CDP-diacylglycerol from sn-glycerol 3-phosphate: step 3/3.</text>
</comment>
<evidence type="ECO:0000256" key="6">
    <source>
        <dbReference type="ARBA" id="ARBA00012487"/>
    </source>
</evidence>
<evidence type="ECO:0000256" key="5">
    <source>
        <dbReference type="ARBA" id="ARBA00010185"/>
    </source>
</evidence>
<accession>U2LLA1</accession>
<evidence type="ECO:0000256" key="12">
    <source>
        <dbReference type="ARBA" id="ARBA00022695"/>
    </source>
</evidence>
<evidence type="ECO:0000313" key="27">
    <source>
        <dbReference type="Proteomes" id="UP000016412"/>
    </source>
</evidence>
<evidence type="ECO:0000256" key="13">
    <source>
        <dbReference type="ARBA" id="ARBA00022989"/>
    </source>
</evidence>
<reference evidence="27 28" key="1">
    <citation type="submission" date="2013-08" db="EMBL/GenBank/DDBJ databases">
        <authorList>
            <person name="Durkin A.S."/>
            <person name="Haft D.R."/>
            <person name="McCorrison J."/>
            <person name="Torralba M."/>
            <person name="Gillis M."/>
            <person name="Haft D.H."/>
            <person name="Methe B."/>
            <person name="Sutton G."/>
            <person name="Nelson K.E."/>
        </authorList>
    </citation>
    <scope>NUCLEOTIDE SEQUENCE [LARGE SCALE GENOMIC DNA]</scope>
    <source>
        <strain evidence="26 28">ATCC 35536</strain>
        <strain evidence="25 27">VPI DR56BR1116</strain>
    </source>
</reference>
<evidence type="ECO:0000256" key="14">
    <source>
        <dbReference type="ARBA" id="ARBA00023098"/>
    </source>
</evidence>
<dbReference type="EMBL" id="AVQI01000006">
    <property type="protein sequence ID" value="ERK05016.1"/>
    <property type="molecule type" value="Genomic_DNA"/>
</dbReference>
<feature type="transmembrane region" description="Helical" evidence="24">
    <location>
        <begin position="262"/>
        <end position="283"/>
    </location>
</feature>
<evidence type="ECO:0000256" key="21">
    <source>
        <dbReference type="ARBA" id="ARBA00032396"/>
    </source>
</evidence>
<evidence type="ECO:0000256" key="4">
    <source>
        <dbReference type="ARBA" id="ARBA00005189"/>
    </source>
</evidence>
<feature type="transmembrane region" description="Helical" evidence="24">
    <location>
        <begin position="63"/>
        <end position="81"/>
    </location>
</feature>
<proteinExistence type="inferred from homology"/>
<dbReference type="STRING" id="1125725.HMPREF1325_1604"/>
<evidence type="ECO:0000313" key="26">
    <source>
        <dbReference type="EMBL" id="ERK05016.1"/>
    </source>
</evidence>
<evidence type="ECO:0000256" key="11">
    <source>
        <dbReference type="ARBA" id="ARBA00022692"/>
    </source>
</evidence>
<feature type="transmembrane region" description="Helical" evidence="24">
    <location>
        <begin position="216"/>
        <end position="236"/>
    </location>
</feature>
<evidence type="ECO:0000256" key="24">
    <source>
        <dbReference type="SAM" id="Phobius"/>
    </source>
</evidence>
<dbReference type="EC" id="2.7.7.41" evidence="6"/>
<keyword evidence="9" id="KW-0444">Lipid biosynthesis</keyword>
<evidence type="ECO:0000256" key="1">
    <source>
        <dbReference type="ARBA" id="ARBA00001698"/>
    </source>
</evidence>
<keyword evidence="28" id="KW-1185">Reference proteome</keyword>
<keyword evidence="13 24" id="KW-1133">Transmembrane helix</keyword>
<keyword evidence="11 24" id="KW-0812">Transmembrane</keyword>
<evidence type="ECO:0000256" key="16">
    <source>
        <dbReference type="ARBA" id="ARBA00023209"/>
    </source>
</evidence>
<gene>
    <name evidence="25" type="primary">cdsA</name>
    <name evidence="26" type="ORF">HMPREF0860_0632</name>
    <name evidence="25" type="ORF">HMPREF1325_1604</name>
</gene>
<evidence type="ECO:0000256" key="17">
    <source>
        <dbReference type="ARBA" id="ARBA00023264"/>
    </source>
</evidence>
<evidence type="ECO:0000256" key="2">
    <source>
        <dbReference type="ARBA" id="ARBA00004651"/>
    </source>
</evidence>
<evidence type="ECO:0000256" key="20">
    <source>
        <dbReference type="ARBA" id="ARBA00032253"/>
    </source>
</evidence>
<dbReference type="GO" id="GO:0004605">
    <property type="term" value="F:phosphatidate cytidylyltransferase activity"/>
    <property type="evidence" value="ECO:0007669"/>
    <property type="project" value="UniProtKB-EC"/>
</dbReference>
<evidence type="ECO:0000313" key="28">
    <source>
        <dbReference type="Proteomes" id="UP000016646"/>
    </source>
</evidence>
<dbReference type="PATRIC" id="fig|1125725.3.peg.888"/>
<keyword evidence="17" id="KW-1208">Phospholipid metabolism</keyword>
<evidence type="ECO:0000256" key="22">
    <source>
        <dbReference type="ARBA" id="ARBA00032743"/>
    </source>
</evidence>
<keyword evidence="14" id="KW-0443">Lipid metabolism</keyword>
<feature type="transmembrane region" description="Helical" evidence="24">
    <location>
        <begin position="144"/>
        <end position="163"/>
    </location>
</feature>
<sequence>MPKLVQRLLIFFIGIPLVIGLVFVPFFYELPFHIAVCTFSCIGSLELYDMFSKNSPLLPKPLVVFLNLLIPVSTYLCVWYVLPFGIVTAVCIAGACILMAYDALTVKTFEHSNTAVSLSVSILLYTGYLITFISRMTAYEYGSFYIAVFLWMTFICDSVAWLFGMLFGKNNRGVIAASPNKSVAGFAGGYVGCILASLIAQRFLPHIFPGSLWKSVLFGTLVASAAIVGDLAESVFKRSANVKDSGGIMPGRGGVLDSIDSLLFAAPVFYLSLRLLYGVPIFLR</sequence>
<dbReference type="OrthoDB" id="9799199at2"/>
<comment type="similarity">
    <text evidence="5">Belongs to the CDS family.</text>
</comment>
<evidence type="ECO:0000256" key="9">
    <source>
        <dbReference type="ARBA" id="ARBA00022516"/>
    </source>
</evidence>
<evidence type="ECO:0000256" key="23">
    <source>
        <dbReference type="ARBA" id="ARBA00033406"/>
    </source>
</evidence>
<keyword evidence="15 24" id="KW-0472">Membrane</keyword>
<dbReference type="AlphaFoldDB" id="U2LLA1"/>
<organism evidence="25 27">
    <name type="scientific">Treponema socranskii subsp. socranskii VPI DR56BR1116 = ATCC 35536</name>
    <dbReference type="NCBI Taxonomy" id="1125725"/>
    <lineage>
        <taxon>Bacteria</taxon>
        <taxon>Pseudomonadati</taxon>
        <taxon>Spirochaetota</taxon>
        <taxon>Spirochaetia</taxon>
        <taxon>Spirochaetales</taxon>
        <taxon>Treponemataceae</taxon>
        <taxon>Treponema</taxon>
    </lineage>
</organism>
<keyword evidence="16" id="KW-0594">Phospholipid biosynthesis</keyword>
<dbReference type="Proteomes" id="UP000016412">
    <property type="component" value="Unassembled WGS sequence"/>
</dbReference>
<dbReference type="PANTHER" id="PTHR46382:SF1">
    <property type="entry name" value="PHOSPHATIDATE CYTIDYLYLTRANSFERASE"/>
    <property type="match status" value="1"/>
</dbReference>
<dbReference type="GO" id="GO:0005886">
    <property type="term" value="C:plasma membrane"/>
    <property type="evidence" value="ECO:0007669"/>
    <property type="project" value="UniProtKB-SubCell"/>
</dbReference>
<dbReference type="Proteomes" id="UP000016646">
    <property type="component" value="Unassembled WGS sequence"/>
</dbReference>